<organism evidence="1 2">
    <name type="scientific">Desmonostoc muscorum LEGE 12446</name>
    <dbReference type="NCBI Taxonomy" id="1828758"/>
    <lineage>
        <taxon>Bacteria</taxon>
        <taxon>Bacillati</taxon>
        <taxon>Cyanobacteriota</taxon>
        <taxon>Cyanophyceae</taxon>
        <taxon>Nostocales</taxon>
        <taxon>Nostocaceae</taxon>
        <taxon>Desmonostoc</taxon>
    </lineage>
</organism>
<sequence>MVIKFEEIYRDIDTLPEEAQILLLDFIQLLKKRYPQPESENDSQEKSLYEKFDEIGLIGCCSVEENLSTTYKEVLSNTLITKYDHRLTLAFAFSQVKFYKI</sequence>
<evidence type="ECO:0000313" key="2">
    <source>
        <dbReference type="Proteomes" id="UP000622533"/>
    </source>
</evidence>
<keyword evidence="2" id="KW-1185">Reference proteome</keyword>
<reference evidence="1" key="1">
    <citation type="submission" date="2020-10" db="EMBL/GenBank/DDBJ databases">
        <authorList>
            <person name="Castelo-Branco R."/>
            <person name="Eusebio N."/>
            <person name="Adriana R."/>
            <person name="Vieira A."/>
            <person name="Brugerolle De Fraissinette N."/>
            <person name="Rezende De Castro R."/>
            <person name="Schneider M.P."/>
            <person name="Vasconcelos V."/>
            <person name="Leao P.N."/>
        </authorList>
    </citation>
    <scope>NUCLEOTIDE SEQUENCE</scope>
    <source>
        <strain evidence="1">LEGE 12446</strain>
    </source>
</reference>
<name>A0A8J7DGK7_DESMC</name>
<dbReference type="EMBL" id="JADEXS010000169">
    <property type="protein sequence ID" value="MBE9023534.1"/>
    <property type="molecule type" value="Genomic_DNA"/>
</dbReference>
<gene>
    <name evidence="1" type="ORF">IQ276_14185</name>
</gene>
<evidence type="ECO:0000313" key="1">
    <source>
        <dbReference type="EMBL" id="MBE9023534.1"/>
    </source>
</evidence>
<comment type="caution">
    <text evidence="1">The sequence shown here is derived from an EMBL/GenBank/DDBJ whole genome shotgun (WGS) entry which is preliminary data.</text>
</comment>
<protein>
    <submittedName>
        <fullName evidence="1">DUF2281 domain-containing protein</fullName>
    </submittedName>
</protein>
<dbReference type="AlphaFoldDB" id="A0A8J7DGK7"/>
<proteinExistence type="predicted"/>
<dbReference type="Proteomes" id="UP000622533">
    <property type="component" value="Unassembled WGS sequence"/>
</dbReference>
<dbReference type="RefSeq" id="WP_193917240.1">
    <property type="nucleotide sequence ID" value="NZ_JADEXS020000001.1"/>
</dbReference>
<accession>A0A8J7DGK7</accession>